<name>A0ABT1WNR7_9LACT</name>
<dbReference type="SUPFAM" id="SSF50249">
    <property type="entry name" value="Nucleic acid-binding proteins"/>
    <property type="match status" value="1"/>
</dbReference>
<dbReference type="GO" id="GO:0016787">
    <property type="term" value="F:hydrolase activity"/>
    <property type="evidence" value="ECO:0007669"/>
    <property type="project" value="UniProtKB-KW"/>
</dbReference>
<evidence type="ECO:0000259" key="17">
    <source>
        <dbReference type="PROSITE" id="PS51194"/>
    </source>
</evidence>
<evidence type="ECO:0000256" key="8">
    <source>
        <dbReference type="ARBA" id="ARBA00023125"/>
    </source>
</evidence>
<evidence type="ECO:0000256" key="2">
    <source>
        <dbReference type="ARBA" id="ARBA00017846"/>
    </source>
</evidence>
<keyword evidence="7 15" id="KW-0067">ATP-binding</keyword>
<accession>A0ABT1WNR7</accession>
<dbReference type="InterPro" id="IPR027417">
    <property type="entry name" value="P-loop_NTPase"/>
</dbReference>
<dbReference type="GO" id="GO:0003678">
    <property type="term" value="F:DNA helicase activity"/>
    <property type="evidence" value="ECO:0007669"/>
    <property type="project" value="UniProtKB-EC"/>
</dbReference>
<dbReference type="EMBL" id="JANHNZ010000003">
    <property type="protein sequence ID" value="MCQ9209735.1"/>
    <property type="molecule type" value="Genomic_DNA"/>
</dbReference>
<evidence type="ECO:0000259" key="16">
    <source>
        <dbReference type="PROSITE" id="PS51192"/>
    </source>
</evidence>
<dbReference type="Pfam" id="PF17191">
    <property type="entry name" value="RecG_wedge"/>
    <property type="match status" value="1"/>
</dbReference>
<dbReference type="PROSITE" id="PS51194">
    <property type="entry name" value="HELICASE_CTER"/>
    <property type="match status" value="1"/>
</dbReference>
<evidence type="ECO:0000256" key="4">
    <source>
        <dbReference type="ARBA" id="ARBA00022763"/>
    </source>
</evidence>
<dbReference type="CDD" id="cd18811">
    <property type="entry name" value="SF2_C_RecG"/>
    <property type="match status" value="1"/>
</dbReference>
<dbReference type="SMART" id="SM00490">
    <property type="entry name" value="HELICc"/>
    <property type="match status" value="2"/>
</dbReference>
<evidence type="ECO:0000256" key="13">
    <source>
        <dbReference type="ARBA" id="ARBA00034808"/>
    </source>
</evidence>
<comment type="similarity">
    <text evidence="1 15">Belongs to the helicase family. RecG subfamily.</text>
</comment>
<evidence type="ECO:0000313" key="19">
    <source>
        <dbReference type="Proteomes" id="UP001059480"/>
    </source>
</evidence>
<dbReference type="InterPro" id="IPR014001">
    <property type="entry name" value="Helicase_ATP-bd"/>
</dbReference>
<evidence type="ECO:0000256" key="3">
    <source>
        <dbReference type="ARBA" id="ARBA00022741"/>
    </source>
</evidence>
<dbReference type="NCBIfam" id="NF008165">
    <property type="entry name" value="PRK10917.1-3"/>
    <property type="match status" value="1"/>
</dbReference>
<dbReference type="Pfam" id="PF00270">
    <property type="entry name" value="DEAD"/>
    <property type="match status" value="1"/>
</dbReference>
<evidence type="ECO:0000256" key="6">
    <source>
        <dbReference type="ARBA" id="ARBA00022806"/>
    </source>
</evidence>
<keyword evidence="4 15" id="KW-0227">DNA damage</keyword>
<comment type="caution">
    <text evidence="18">The sequence shown here is derived from an EMBL/GenBank/DDBJ whole genome shotgun (WGS) entry which is preliminary data.</text>
</comment>
<evidence type="ECO:0000256" key="15">
    <source>
        <dbReference type="RuleBase" id="RU363016"/>
    </source>
</evidence>
<dbReference type="PANTHER" id="PTHR47964">
    <property type="entry name" value="ATP-DEPENDENT DNA HELICASE HOMOLOG RECG, CHLOROPLASTIC"/>
    <property type="match status" value="1"/>
</dbReference>
<dbReference type="CDD" id="cd17992">
    <property type="entry name" value="DEXHc_RecG"/>
    <property type="match status" value="1"/>
</dbReference>
<evidence type="ECO:0000256" key="12">
    <source>
        <dbReference type="ARBA" id="ARBA00034617"/>
    </source>
</evidence>
<reference evidence="18" key="3">
    <citation type="journal article" date="2023" name="Microbiol. Resour. Announc.">
        <title>Draft Genome Sequence of Granulicatella sp. Strain S8, Isolated from a Marine Fish, Seriola quinqueradiata.</title>
        <authorList>
            <person name="Lee M."/>
            <person name="Farooq A."/>
            <person name="Jeong J.B."/>
            <person name="Jung M.Y."/>
        </authorList>
    </citation>
    <scope>NUCLEOTIDE SEQUENCE</scope>
    <source>
        <strain evidence="18">S8</strain>
    </source>
</reference>
<comment type="catalytic activity">
    <reaction evidence="12 15">
        <text>Couples ATP hydrolysis with the unwinding of duplex DNA by translocating in the 3'-5' direction.</text>
        <dbReference type="EC" id="5.6.2.4"/>
    </reaction>
</comment>
<dbReference type="Pfam" id="PF19833">
    <property type="entry name" value="RecG_dom3_C"/>
    <property type="match status" value="1"/>
</dbReference>
<evidence type="ECO:0000256" key="5">
    <source>
        <dbReference type="ARBA" id="ARBA00022801"/>
    </source>
</evidence>
<protein>
    <recommendedName>
        <fullName evidence="2 15">ATP-dependent DNA helicase RecG</fullName>
        <ecNumber evidence="13 15">5.6.2.4</ecNumber>
    </recommendedName>
</protein>
<dbReference type="Pfam" id="PF00271">
    <property type="entry name" value="Helicase_C"/>
    <property type="match status" value="1"/>
</dbReference>
<dbReference type="PANTHER" id="PTHR47964:SF1">
    <property type="entry name" value="ATP-DEPENDENT DNA HELICASE HOMOLOG RECG, CHLOROPLASTIC"/>
    <property type="match status" value="1"/>
</dbReference>
<dbReference type="InterPro" id="IPR047112">
    <property type="entry name" value="RecG/Mfd"/>
</dbReference>
<organism evidence="18 19">
    <name type="scientific">Granulicatella seriolae</name>
    <dbReference type="NCBI Taxonomy" id="2967226"/>
    <lineage>
        <taxon>Bacteria</taxon>
        <taxon>Bacillati</taxon>
        <taxon>Bacillota</taxon>
        <taxon>Bacilli</taxon>
        <taxon>Lactobacillales</taxon>
        <taxon>Carnobacteriaceae</taxon>
        <taxon>Granulicatella</taxon>
    </lineage>
</organism>
<dbReference type="InterPro" id="IPR004609">
    <property type="entry name" value="ATP-dep_DNA_helicase_RecG"/>
</dbReference>
<feature type="domain" description="Helicase C-terminal" evidence="17">
    <location>
        <begin position="458"/>
        <end position="618"/>
    </location>
</feature>
<proteinExistence type="inferred from homology"/>
<keyword evidence="5 15" id="KW-0378">Hydrolase</keyword>
<evidence type="ECO:0000256" key="11">
    <source>
        <dbReference type="ARBA" id="ARBA00023235"/>
    </source>
</evidence>
<dbReference type="Proteomes" id="UP001059480">
    <property type="component" value="Unassembled WGS sequence"/>
</dbReference>
<dbReference type="InterPro" id="IPR012340">
    <property type="entry name" value="NA-bd_OB-fold"/>
</dbReference>
<keyword evidence="10 15" id="KW-0234">DNA repair</keyword>
<dbReference type="EC" id="5.6.2.4" evidence="13 15"/>
<evidence type="ECO:0000256" key="14">
    <source>
        <dbReference type="ARBA" id="ARBA00048988"/>
    </source>
</evidence>
<dbReference type="Gene3D" id="2.40.50.140">
    <property type="entry name" value="Nucleic acid-binding proteins"/>
    <property type="match status" value="1"/>
</dbReference>
<sequence>MKEELVPNLSIWDDVAVLEHVGPKRLQALQDLGIQNIYQLLTHFPFRYEDIQVRDLTEIQDQEKVSIKGTVVTEPLVSHYGYKKSRLSFRLASGEQVISVSFFNQAYLKQKIILGDEMAFFGKWDAKRQALLGMKILGSSSLNDEQNFEAVYHVSKSIKQATLLTLIKQALDRYKSLIPNPIPEFLRTKRHLVSHPQAVEQMHFPTNHDLSHQARQEIIYQELFTYQVRLQTLRKKRRSNKIAPSIKYDNQRLREYIGSLPFELTDSQKKVVNEICYDLLAPYEMNRLLQGDVGSGKTVVATIALMATALAGYQGALMVPTELLAQQHYQTISGMMEQSGVEVALLTGAMPTKARNQLLEQLANQEIDILIGTHALLQEDVIFKQLGLAVIDEQHRFGVNQRRKLVEKGQGINVLHMTATPIPRTLAITTFGEMDTSIISQAPMGRIPIKTRWVKESELDKVFDYVKHQVKSGRQAYIISPLIEESENLDVQNAQEVYAMVSQRFKDNIQVGLLHGRMKNDDKEAVMQAFKTNDIQVLVSTTVIEVGVDVPNATVMVILDADRFGLAQLHQLRGRVGRGAHASTCILIASPRTENGILRMQTMVESTDGFYLSQRDLELRGSGDIFGTKQSGLPEFAVADIIRDYDILEMANQDAIYLVAQEDFESNPDYLPLHDFMEHTHKYQQTSN</sequence>
<dbReference type="InterPro" id="IPR033454">
    <property type="entry name" value="RecG_wedge"/>
</dbReference>
<keyword evidence="8" id="KW-0238">DNA-binding</keyword>
<evidence type="ECO:0000256" key="10">
    <source>
        <dbReference type="ARBA" id="ARBA00023204"/>
    </source>
</evidence>
<dbReference type="InterPro" id="IPR045562">
    <property type="entry name" value="RecG_dom3_C"/>
</dbReference>
<keyword evidence="3 15" id="KW-0547">Nucleotide-binding</keyword>
<dbReference type="PROSITE" id="PS51192">
    <property type="entry name" value="HELICASE_ATP_BIND_1"/>
    <property type="match status" value="1"/>
</dbReference>
<keyword evidence="11" id="KW-0413">Isomerase</keyword>
<dbReference type="InterPro" id="IPR011545">
    <property type="entry name" value="DEAD/DEAH_box_helicase_dom"/>
</dbReference>
<evidence type="ECO:0000313" key="18">
    <source>
        <dbReference type="EMBL" id="MCQ9209735.1"/>
    </source>
</evidence>
<evidence type="ECO:0000256" key="7">
    <source>
        <dbReference type="ARBA" id="ARBA00022840"/>
    </source>
</evidence>
<dbReference type="NCBIfam" id="NF008168">
    <property type="entry name" value="PRK10917.2-2"/>
    <property type="match status" value="1"/>
</dbReference>
<gene>
    <name evidence="18" type="primary">recG</name>
    <name evidence="18" type="ORF">NPA36_04145</name>
</gene>
<keyword evidence="9 15" id="KW-0233">DNA recombination</keyword>
<dbReference type="NCBIfam" id="TIGR00643">
    <property type="entry name" value="recG"/>
    <property type="match status" value="1"/>
</dbReference>
<keyword evidence="19" id="KW-1185">Reference proteome</keyword>
<evidence type="ECO:0000256" key="9">
    <source>
        <dbReference type="ARBA" id="ARBA00023172"/>
    </source>
</evidence>
<dbReference type="SMART" id="SM00487">
    <property type="entry name" value="DEXDc"/>
    <property type="match status" value="1"/>
</dbReference>
<evidence type="ECO:0000256" key="1">
    <source>
        <dbReference type="ARBA" id="ARBA00007504"/>
    </source>
</evidence>
<reference evidence="18" key="2">
    <citation type="journal article" date="2023" name="Curr. Microbiol.">
        <title>Granulicatella seriolae sp. nov., a Novel Facultative Anaerobe Isolated from Yellowtail Marine Fish.</title>
        <authorList>
            <person name="Lee M."/>
            <person name="Choi Y.J."/>
            <person name="Farooq A."/>
            <person name="Jeong J.B."/>
            <person name="Jung M.Y."/>
        </authorList>
    </citation>
    <scope>NUCLEOTIDE SEQUENCE</scope>
    <source>
        <strain evidence="18">S8</strain>
    </source>
</reference>
<keyword evidence="6 15" id="KW-0347">Helicase</keyword>
<comment type="function">
    <text evidence="15">Plays a critical role in recombination and DNA repair. Helps process Holliday junction intermediates to mature products by catalyzing branch migration. Has replication fork regression activity, unwinds stalled or blocked replication forks to make a HJ that can be resolved. Has a DNA unwinding activity characteristic of a DNA helicase with 3'-5' polarity.</text>
</comment>
<feature type="domain" description="Helicase ATP-binding" evidence="16">
    <location>
        <begin position="278"/>
        <end position="439"/>
    </location>
</feature>
<reference evidence="18" key="1">
    <citation type="submission" date="2022-07" db="EMBL/GenBank/DDBJ databases">
        <authorList>
            <person name="Jung M.-Y."/>
            <person name="Lee M."/>
        </authorList>
    </citation>
    <scope>NUCLEOTIDE SEQUENCE</scope>
    <source>
        <strain evidence="18">S8</strain>
    </source>
</reference>
<comment type="catalytic activity">
    <reaction evidence="14 15">
        <text>ATP + H2O = ADP + phosphate + H(+)</text>
        <dbReference type="Rhea" id="RHEA:13065"/>
        <dbReference type="ChEBI" id="CHEBI:15377"/>
        <dbReference type="ChEBI" id="CHEBI:15378"/>
        <dbReference type="ChEBI" id="CHEBI:30616"/>
        <dbReference type="ChEBI" id="CHEBI:43474"/>
        <dbReference type="ChEBI" id="CHEBI:456216"/>
        <dbReference type="EC" id="5.6.2.4"/>
    </reaction>
</comment>
<dbReference type="CDD" id="cd04488">
    <property type="entry name" value="RecG_wedge_OBF"/>
    <property type="match status" value="1"/>
</dbReference>
<dbReference type="Gene3D" id="3.40.50.300">
    <property type="entry name" value="P-loop containing nucleotide triphosphate hydrolases"/>
    <property type="match status" value="2"/>
</dbReference>
<dbReference type="SUPFAM" id="SSF52540">
    <property type="entry name" value="P-loop containing nucleoside triphosphate hydrolases"/>
    <property type="match status" value="2"/>
</dbReference>
<dbReference type="InterPro" id="IPR001650">
    <property type="entry name" value="Helicase_C-like"/>
</dbReference>